<keyword evidence="6" id="KW-0418">Kinase</keyword>
<dbReference type="Pfam" id="PF08926">
    <property type="entry name" value="DUF1908"/>
    <property type="match status" value="1"/>
</dbReference>
<evidence type="ECO:0000256" key="8">
    <source>
        <dbReference type="ARBA" id="ARBA00033099"/>
    </source>
</evidence>
<dbReference type="FunFam" id="1.10.510.10:FF:001549">
    <property type="entry name" value="Serine/threonine protein kinase, putative"/>
    <property type="match status" value="1"/>
</dbReference>
<dbReference type="InterPro" id="IPR050236">
    <property type="entry name" value="Ser_Thr_kinase_AGC"/>
</dbReference>
<sequence>MEEKKRSAAKVVTKLFPRIPKVTTLLLEFYVKRESGIELTREPLMHFCQEEVVLAAQDTLDKLNEQVITYQDMRDMAENLIGLHNLVYKKAQDIAKELGDSIRKLIIIVGELATSLEKVSDVPPTDWMGVGDAVMAKTAKLNMAEIAPFWTFIPKMKDFQCVKLLGAGGFGAVYKAVYKPTNLVCTIKLVPCDKFQRHKQACVDKVTASVIRNPFLVKYYACYCTRNHWINELTNEPTVRADSKRVCKGYFNKTSLEFRDGECAGTVPYMAPEIIKHRPYGRAVDWWSAGATFYKMMTGRVPFRGETPDALKDKICNQPLKWPKVEDHPHSATPEAKDMVFKMLKKNPVERLGSSSYAEIRGHPFFAGFNWKRLSSTQNLVDIPAIGECMKHRKDTSKGSERLSEYHN</sequence>
<dbReference type="InterPro" id="IPR015022">
    <property type="entry name" value="MAST_pre-PK_dom"/>
</dbReference>
<proteinExistence type="predicted"/>
<evidence type="ECO:0000313" key="13">
    <source>
        <dbReference type="Proteomes" id="UP001321473"/>
    </source>
</evidence>
<dbReference type="EC" id="2.7.11.1" evidence="1"/>
<dbReference type="PROSITE" id="PS50011">
    <property type="entry name" value="PROTEIN_KINASE_DOM"/>
    <property type="match status" value="1"/>
</dbReference>
<evidence type="ECO:0000313" key="12">
    <source>
        <dbReference type="EMBL" id="KAK8759731.1"/>
    </source>
</evidence>
<accession>A0AAQ4DB91</accession>
<comment type="catalytic activity">
    <reaction evidence="10">
        <text>L-seryl-[protein] + ATP = O-phospho-L-seryl-[protein] + ADP + H(+)</text>
        <dbReference type="Rhea" id="RHEA:17989"/>
        <dbReference type="Rhea" id="RHEA-COMP:9863"/>
        <dbReference type="Rhea" id="RHEA-COMP:11604"/>
        <dbReference type="ChEBI" id="CHEBI:15378"/>
        <dbReference type="ChEBI" id="CHEBI:29999"/>
        <dbReference type="ChEBI" id="CHEBI:30616"/>
        <dbReference type="ChEBI" id="CHEBI:83421"/>
        <dbReference type="ChEBI" id="CHEBI:456216"/>
        <dbReference type="EC" id="2.7.11.1"/>
    </reaction>
</comment>
<organism evidence="12 13">
    <name type="scientific">Amblyomma americanum</name>
    <name type="common">Lone star tick</name>
    <dbReference type="NCBI Taxonomy" id="6943"/>
    <lineage>
        <taxon>Eukaryota</taxon>
        <taxon>Metazoa</taxon>
        <taxon>Ecdysozoa</taxon>
        <taxon>Arthropoda</taxon>
        <taxon>Chelicerata</taxon>
        <taxon>Arachnida</taxon>
        <taxon>Acari</taxon>
        <taxon>Parasitiformes</taxon>
        <taxon>Ixodida</taxon>
        <taxon>Ixodoidea</taxon>
        <taxon>Ixodidae</taxon>
        <taxon>Amblyomminae</taxon>
        <taxon>Amblyomma</taxon>
    </lineage>
</organism>
<evidence type="ECO:0000256" key="10">
    <source>
        <dbReference type="ARBA" id="ARBA00048679"/>
    </source>
</evidence>
<evidence type="ECO:0000256" key="6">
    <source>
        <dbReference type="ARBA" id="ARBA00022777"/>
    </source>
</evidence>
<dbReference type="InterPro" id="IPR000719">
    <property type="entry name" value="Prot_kinase_dom"/>
</dbReference>
<dbReference type="Pfam" id="PF00069">
    <property type="entry name" value="Pkinase"/>
    <property type="match status" value="1"/>
</dbReference>
<evidence type="ECO:0000256" key="5">
    <source>
        <dbReference type="ARBA" id="ARBA00022741"/>
    </source>
</evidence>
<protein>
    <recommendedName>
        <fullName evidence="2">Serine/threonine-protein kinase greatwall</fullName>
        <ecNumber evidence="1">2.7.11.1</ecNumber>
    </recommendedName>
    <alternativeName>
        <fullName evidence="8">Microtubule-associated serine/threonine-protein kinase-like</fullName>
    </alternativeName>
</protein>
<dbReference type="SMART" id="SM00220">
    <property type="entry name" value="S_TKc"/>
    <property type="match status" value="1"/>
</dbReference>
<keyword evidence="7" id="KW-0067">ATP-binding</keyword>
<evidence type="ECO:0000256" key="3">
    <source>
        <dbReference type="ARBA" id="ARBA00022527"/>
    </source>
</evidence>
<reference evidence="12 13" key="1">
    <citation type="journal article" date="2023" name="Arcadia Sci">
        <title>De novo assembly of a long-read Amblyomma americanum tick genome.</title>
        <authorList>
            <person name="Chou S."/>
            <person name="Poskanzer K.E."/>
            <person name="Rollins M."/>
            <person name="Thuy-Boun P.S."/>
        </authorList>
    </citation>
    <scope>NUCLEOTIDE SEQUENCE [LARGE SCALE GENOMIC DNA]</scope>
    <source>
        <strain evidence="12">F_SG_1</strain>
        <tissue evidence="12">Salivary glands</tissue>
    </source>
</reference>
<feature type="domain" description="Protein kinase" evidence="11">
    <location>
        <begin position="1"/>
        <end position="366"/>
    </location>
</feature>
<dbReference type="EMBL" id="JARKHS020032670">
    <property type="protein sequence ID" value="KAK8759731.1"/>
    <property type="molecule type" value="Genomic_DNA"/>
</dbReference>
<dbReference type="InterPro" id="IPR023142">
    <property type="entry name" value="MAST_pre-PK_dom_sf"/>
</dbReference>
<dbReference type="Proteomes" id="UP001321473">
    <property type="component" value="Unassembled WGS sequence"/>
</dbReference>
<dbReference type="GO" id="GO:0004674">
    <property type="term" value="F:protein serine/threonine kinase activity"/>
    <property type="evidence" value="ECO:0007669"/>
    <property type="project" value="UniProtKB-KW"/>
</dbReference>
<comment type="catalytic activity">
    <reaction evidence="9">
        <text>L-threonyl-[protein] + ATP = O-phospho-L-threonyl-[protein] + ADP + H(+)</text>
        <dbReference type="Rhea" id="RHEA:46608"/>
        <dbReference type="Rhea" id="RHEA-COMP:11060"/>
        <dbReference type="Rhea" id="RHEA-COMP:11605"/>
        <dbReference type="ChEBI" id="CHEBI:15378"/>
        <dbReference type="ChEBI" id="CHEBI:30013"/>
        <dbReference type="ChEBI" id="CHEBI:30616"/>
        <dbReference type="ChEBI" id="CHEBI:61977"/>
        <dbReference type="ChEBI" id="CHEBI:456216"/>
        <dbReference type="EC" id="2.7.11.1"/>
    </reaction>
</comment>
<keyword evidence="13" id="KW-1185">Reference proteome</keyword>
<dbReference type="AlphaFoldDB" id="A0AAQ4DB91"/>
<dbReference type="Gene3D" id="1.10.510.10">
    <property type="entry name" value="Transferase(Phosphotransferase) domain 1"/>
    <property type="match status" value="1"/>
</dbReference>
<dbReference type="PANTHER" id="PTHR24356">
    <property type="entry name" value="SERINE/THREONINE-PROTEIN KINASE"/>
    <property type="match status" value="1"/>
</dbReference>
<comment type="caution">
    <text evidence="12">The sequence shown here is derived from an EMBL/GenBank/DDBJ whole genome shotgun (WGS) entry which is preliminary data.</text>
</comment>
<name>A0AAQ4DB91_AMBAM</name>
<dbReference type="Gene3D" id="1.20.1480.20">
    <property type="entry name" value="MAST3 pre-PK domain-like"/>
    <property type="match status" value="1"/>
</dbReference>
<keyword evidence="5" id="KW-0547">Nucleotide-binding</keyword>
<evidence type="ECO:0000256" key="4">
    <source>
        <dbReference type="ARBA" id="ARBA00022679"/>
    </source>
</evidence>
<evidence type="ECO:0000256" key="9">
    <source>
        <dbReference type="ARBA" id="ARBA00047899"/>
    </source>
</evidence>
<dbReference type="InterPro" id="IPR011009">
    <property type="entry name" value="Kinase-like_dom_sf"/>
</dbReference>
<evidence type="ECO:0000256" key="1">
    <source>
        <dbReference type="ARBA" id="ARBA00012513"/>
    </source>
</evidence>
<evidence type="ECO:0000256" key="2">
    <source>
        <dbReference type="ARBA" id="ARBA00022148"/>
    </source>
</evidence>
<gene>
    <name evidence="12" type="ORF">V5799_002636</name>
</gene>
<dbReference type="GO" id="GO:0005524">
    <property type="term" value="F:ATP binding"/>
    <property type="evidence" value="ECO:0007669"/>
    <property type="project" value="UniProtKB-KW"/>
</dbReference>
<dbReference type="GO" id="GO:0035556">
    <property type="term" value="P:intracellular signal transduction"/>
    <property type="evidence" value="ECO:0007669"/>
    <property type="project" value="TreeGrafter"/>
</dbReference>
<evidence type="ECO:0000259" key="11">
    <source>
        <dbReference type="PROSITE" id="PS50011"/>
    </source>
</evidence>
<dbReference type="PANTHER" id="PTHR24356:SF1">
    <property type="entry name" value="SERINE_THREONINE-PROTEIN KINASE GREATWALL"/>
    <property type="match status" value="1"/>
</dbReference>
<dbReference type="Gene3D" id="3.30.200.20">
    <property type="entry name" value="Phosphorylase Kinase, domain 1"/>
    <property type="match status" value="1"/>
</dbReference>
<keyword evidence="4" id="KW-0808">Transferase</keyword>
<dbReference type="SUPFAM" id="SSF56112">
    <property type="entry name" value="Protein kinase-like (PK-like)"/>
    <property type="match status" value="1"/>
</dbReference>
<keyword evidence="3" id="KW-0723">Serine/threonine-protein kinase</keyword>
<evidence type="ECO:0000256" key="7">
    <source>
        <dbReference type="ARBA" id="ARBA00022840"/>
    </source>
</evidence>